<sequence>MNKKTDQITAKNYNKMKETEADLVRDLQAVVKDASKEASLSDEIFQKHQDWLKLIMPNYSPEIHLGIIKGYENIERYQSYYDNKAGKGATNILIKIVKAHLAK</sequence>
<dbReference type="InterPro" id="IPR012925">
    <property type="entry name" value="TipAS_dom"/>
</dbReference>
<name>A0ABN6SMB2_9LACO</name>
<evidence type="ECO:0000313" key="3">
    <source>
        <dbReference type="Proteomes" id="UP001321741"/>
    </source>
</evidence>
<organism evidence="2 3">
    <name type="scientific">Lactobacillus xylocopicola</name>
    <dbReference type="NCBI Taxonomy" id="2976676"/>
    <lineage>
        <taxon>Bacteria</taxon>
        <taxon>Bacillati</taxon>
        <taxon>Bacillota</taxon>
        <taxon>Bacilli</taxon>
        <taxon>Lactobacillales</taxon>
        <taxon>Lactobacillaceae</taxon>
        <taxon>Lactobacillus</taxon>
    </lineage>
</organism>
<protein>
    <recommendedName>
        <fullName evidence="1">TipAS antibiotic-recognition domain-containing protein</fullName>
    </recommendedName>
</protein>
<accession>A0ABN6SMB2</accession>
<dbReference type="Pfam" id="PF07739">
    <property type="entry name" value="TipAS"/>
    <property type="match status" value="1"/>
</dbReference>
<dbReference type="SUPFAM" id="SSF89082">
    <property type="entry name" value="Antibiotic binding domain of TipA-like multidrug resistance regulators"/>
    <property type="match status" value="1"/>
</dbReference>
<feature type="domain" description="TipAS antibiotic-recognition" evidence="1">
    <location>
        <begin position="2"/>
        <end position="99"/>
    </location>
</feature>
<reference evidence="2 3" key="1">
    <citation type="journal article" date="2023" name="Microbiol. Spectr.">
        <title>Symbiosis of Carpenter Bees with Uncharacterized Lactic Acid Bacteria Showing NAD Auxotrophy.</title>
        <authorList>
            <person name="Kawasaki S."/>
            <person name="Ozawa K."/>
            <person name="Mori T."/>
            <person name="Yamamoto A."/>
            <person name="Ito M."/>
            <person name="Ohkuma M."/>
            <person name="Sakamoto M."/>
            <person name="Matsutani M."/>
        </authorList>
    </citation>
    <scope>NUCLEOTIDE SEQUENCE [LARGE SCALE GENOMIC DNA]</scope>
    <source>
        <strain evidence="2 3">Kim32-2</strain>
    </source>
</reference>
<proteinExistence type="predicted"/>
<keyword evidence="3" id="KW-1185">Reference proteome</keyword>
<gene>
    <name evidence="2" type="ORF">KIM322_08550</name>
</gene>
<dbReference type="InterPro" id="IPR036244">
    <property type="entry name" value="TipA-like_antibiotic-bd"/>
</dbReference>
<dbReference type="EMBL" id="AP026803">
    <property type="protein sequence ID" value="BDR60594.1"/>
    <property type="molecule type" value="Genomic_DNA"/>
</dbReference>
<dbReference type="Proteomes" id="UP001321741">
    <property type="component" value="Chromosome"/>
</dbReference>
<evidence type="ECO:0000259" key="1">
    <source>
        <dbReference type="Pfam" id="PF07739"/>
    </source>
</evidence>
<evidence type="ECO:0000313" key="2">
    <source>
        <dbReference type="EMBL" id="BDR60594.1"/>
    </source>
</evidence>
<dbReference type="RefSeq" id="WP_317636852.1">
    <property type="nucleotide sequence ID" value="NZ_AP026803.1"/>
</dbReference>
<dbReference type="Gene3D" id="1.10.490.50">
    <property type="entry name" value="Antibiotic binding domain of TipA-like multidrug resistance regulators"/>
    <property type="match status" value="1"/>
</dbReference>